<dbReference type="AlphaFoldDB" id="A0A397H3L9"/>
<gene>
    <name evidence="2" type="ORF">Glove_390g24</name>
</gene>
<dbReference type="InterPro" id="IPR041078">
    <property type="entry name" value="Plavaka"/>
</dbReference>
<evidence type="ECO:0000256" key="1">
    <source>
        <dbReference type="SAM" id="MobiDB-lite"/>
    </source>
</evidence>
<comment type="caution">
    <text evidence="2">The sequence shown here is derived from an EMBL/GenBank/DDBJ whole genome shotgun (WGS) entry which is preliminary data.</text>
</comment>
<feature type="region of interest" description="Disordered" evidence="1">
    <location>
        <begin position="109"/>
        <end position="152"/>
    </location>
</feature>
<dbReference type="Proteomes" id="UP000266861">
    <property type="component" value="Unassembled WGS sequence"/>
</dbReference>
<accession>A0A397H3L9</accession>
<organism evidence="2 3">
    <name type="scientific">Diversispora epigaea</name>
    <dbReference type="NCBI Taxonomy" id="1348612"/>
    <lineage>
        <taxon>Eukaryota</taxon>
        <taxon>Fungi</taxon>
        <taxon>Fungi incertae sedis</taxon>
        <taxon>Mucoromycota</taxon>
        <taxon>Glomeromycotina</taxon>
        <taxon>Glomeromycetes</taxon>
        <taxon>Diversisporales</taxon>
        <taxon>Diversisporaceae</taxon>
        <taxon>Diversispora</taxon>
    </lineage>
</organism>
<dbReference type="Pfam" id="PF18759">
    <property type="entry name" value="Plavaka"/>
    <property type="match status" value="2"/>
</dbReference>
<keyword evidence="3" id="KW-1185">Reference proteome</keyword>
<evidence type="ECO:0000313" key="3">
    <source>
        <dbReference type="Proteomes" id="UP000266861"/>
    </source>
</evidence>
<feature type="compositionally biased region" description="Basic and acidic residues" evidence="1">
    <location>
        <begin position="128"/>
        <end position="152"/>
    </location>
</feature>
<dbReference type="OrthoDB" id="8192078at2759"/>
<protein>
    <recommendedName>
        <fullName evidence="4">C2H2-type domain-containing protein</fullName>
    </recommendedName>
</protein>
<name>A0A397H3L9_9GLOM</name>
<evidence type="ECO:0000313" key="2">
    <source>
        <dbReference type="EMBL" id="RHZ57339.1"/>
    </source>
</evidence>
<sequence length="964" mass="113835">MSTSYKCPYCNVRYFSNRNSYSQHVNRCINLYDVSTEESNTEVSEVTDMLLDNDDFNSIEERQSVQEIENLLSGSEITDLFEYGDYDADVSVSLEVISNISERFKEILSESSRNEDSDVENLQNEDSNIEHLQNEDLDVRSENSRNEDSDVKEFPNESYADLMTLVTKYNLNNKAGNAIIKFFNKHSNLSISPLPKNIKTGRKYMDKMNLSRLLYYKHRILVHNNKEYFINYQPVIKCIENLLSNLEIFQLFVLKMNNHMENNILGTDATTTDTLGKGSLYPIYISLDNISTWRRNKEDAKQLLGYLPILFAKDEREKKSSEFKKLVRETFHNSIKFLLDPLFTNDDDDGDGIELKIDNEIFWFFPRVSTIICDWPEAYATTTDTLGKGSLYPIYISLDNISTWRRNKEDAKQLLGYLPILFAKDEREKKSSEFKKLVRETFHNSIKFLLDPLFTNDDDDGDGIELKIDNEIFWFFLRVSTIICDWSEACTFSLIYKSTNSNYPCHFCLVSKENLNNTHLRDNQMVLRNKENMLQYYNNGTIEKASLESVFNYFWNIPNINVYIATVSDRMHHLNLGLYRYQIEFTKKLLFEAEGRSLVDKMNWRITLILRHSELKIFSGGLQSIALLTANNYRNIMKVMVFVVDDLLNKDLSEVYVKWNEMYLLSRQETFKESDLKNFQEAIEKWANLFIKLFGQFSNSDFKLSKLHLWVHHIVDTIREFRAINGYTTETYEALHKTYVKIPYRLNNKKDVEEQMMKTIRRKAIIKQNDFKKKFKTPLKFNYSSKLFEFDISEAFEFIDKYKNETNLKGLDHFIQKIEAIEDIVHIVPRFDKTNEYLIWRKAIIKQNDFKKKFKTPLKFNYSSKLFEFDISEAFEFIDKYKNETNLKGLDHFIQSLDSYFDLLKISTAQGCQIKIYRSVTLENRAILRTTNMFHKRPWFSNISVTMNDEELFEYQSDNGICYA</sequence>
<reference evidence="2 3" key="1">
    <citation type="submission" date="2018-08" db="EMBL/GenBank/DDBJ databases">
        <title>Genome and evolution of the arbuscular mycorrhizal fungus Diversispora epigaea (formerly Glomus versiforme) and its bacterial endosymbionts.</title>
        <authorList>
            <person name="Sun X."/>
            <person name="Fei Z."/>
            <person name="Harrison M."/>
        </authorList>
    </citation>
    <scope>NUCLEOTIDE SEQUENCE [LARGE SCALE GENOMIC DNA]</scope>
    <source>
        <strain evidence="2 3">IT104</strain>
    </source>
</reference>
<dbReference type="EMBL" id="PQFF01000348">
    <property type="protein sequence ID" value="RHZ57339.1"/>
    <property type="molecule type" value="Genomic_DNA"/>
</dbReference>
<proteinExistence type="predicted"/>
<evidence type="ECO:0008006" key="4">
    <source>
        <dbReference type="Google" id="ProtNLM"/>
    </source>
</evidence>